<dbReference type="Proteomes" id="UP000004662">
    <property type="component" value="Chromosome"/>
</dbReference>
<dbReference type="InterPro" id="IPR050508">
    <property type="entry name" value="Methyltransf_Superfamily"/>
</dbReference>
<dbReference type="Pfam" id="PF13649">
    <property type="entry name" value="Methyltransf_25"/>
    <property type="match status" value="1"/>
</dbReference>
<feature type="domain" description="Methyltransferase" evidence="1">
    <location>
        <begin position="48"/>
        <end position="139"/>
    </location>
</feature>
<dbReference type="SUPFAM" id="SSF53335">
    <property type="entry name" value="S-adenosyl-L-methionine-dependent methyltransferases"/>
    <property type="match status" value="1"/>
</dbReference>
<gene>
    <name evidence="2" type="ORF">DFW101_0095</name>
</gene>
<evidence type="ECO:0000313" key="3">
    <source>
        <dbReference type="Proteomes" id="UP000004662"/>
    </source>
</evidence>
<organism evidence="2 3">
    <name type="scientific">Solidesulfovibrio carbinoliphilus subsp. oakridgensis</name>
    <dbReference type="NCBI Taxonomy" id="694327"/>
    <lineage>
        <taxon>Bacteria</taxon>
        <taxon>Pseudomonadati</taxon>
        <taxon>Thermodesulfobacteriota</taxon>
        <taxon>Desulfovibrionia</taxon>
        <taxon>Desulfovibrionales</taxon>
        <taxon>Desulfovibrionaceae</taxon>
        <taxon>Solidesulfovibrio</taxon>
    </lineage>
</organism>
<evidence type="ECO:0000259" key="1">
    <source>
        <dbReference type="Pfam" id="PF13649"/>
    </source>
</evidence>
<dbReference type="OrthoDB" id="5319472at2"/>
<dbReference type="CDD" id="cd02440">
    <property type="entry name" value="AdoMet_MTases"/>
    <property type="match status" value="1"/>
</dbReference>
<dbReference type="EMBL" id="CM001368">
    <property type="protein sequence ID" value="EHJ46112.1"/>
    <property type="molecule type" value="Genomic_DNA"/>
</dbReference>
<dbReference type="GO" id="GO:0032259">
    <property type="term" value="P:methylation"/>
    <property type="evidence" value="ECO:0007669"/>
    <property type="project" value="UniProtKB-KW"/>
</dbReference>
<accession>G7QCF6</accession>
<dbReference type="Gene3D" id="3.40.50.150">
    <property type="entry name" value="Vaccinia Virus protein VP39"/>
    <property type="match status" value="1"/>
</dbReference>
<dbReference type="InterPro" id="IPR029063">
    <property type="entry name" value="SAM-dependent_MTases_sf"/>
</dbReference>
<dbReference type="PANTHER" id="PTHR42912">
    <property type="entry name" value="METHYLTRANSFERASE"/>
    <property type="match status" value="1"/>
</dbReference>
<dbReference type="STRING" id="694327.DFW101_0095"/>
<dbReference type="AlphaFoldDB" id="G7QCF6"/>
<reference evidence="3" key="1">
    <citation type="journal article" date="2015" name="Genome Announc.">
        <title>High-Quality Draft Genome Sequence of Desulfovibrio carbinoliphilus FW-101-2B, an Organic Acid-Oxidizing Sulfate-Reducing Bacterium Isolated from Uranium(VI)-Contaminated Groundwater.</title>
        <authorList>
            <person name="Ramsay B.D."/>
            <person name="Hwang C."/>
            <person name="Woo H.L."/>
            <person name="Carroll S.L."/>
            <person name="Lucas S."/>
            <person name="Han J."/>
            <person name="Lapidus A.L."/>
            <person name="Cheng J.F."/>
            <person name="Goodwin L.A."/>
            <person name="Pitluck S."/>
            <person name="Peters L."/>
            <person name="Chertkov O."/>
            <person name="Held B."/>
            <person name="Detter J.C."/>
            <person name="Han C.S."/>
            <person name="Tapia R."/>
            <person name="Land M.L."/>
            <person name="Hauser L.J."/>
            <person name="Kyrpides N.C."/>
            <person name="Ivanova N.N."/>
            <person name="Mikhailova N."/>
            <person name="Pagani I."/>
            <person name="Woyke T."/>
            <person name="Arkin A.P."/>
            <person name="Dehal P."/>
            <person name="Chivian D."/>
            <person name="Criddle C.S."/>
            <person name="Wu W."/>
            <person name="Chakraborty R."/>
            <person name="Hazen T.C."/>
            <person name="Fields M.W."/>
        </authorList>
    </citation>
    <scope>NUCLEOTIDE SEQUENCE [LARGE SCALE GENOMIC DNA]</scope>
    <source>
        <strain evidence="3">FW-101-2B</strain>
    </source>
</reference>
<name>G7QCF6_9BACT</name>
<protein>
    <submittedName>
        <fullName evidence="2">Methyltransferase type 11</fullName>
    </submittedName>
</protein>
<proteinExistence type="predicted"/>
<dbReference type="HOGENOM" id="CLU_1041027_0_0_7"/>
<evidence type="ECO:0000313" key="2">
    <source>
        <dbReference type="EMBL" id="EHJ46112.1"/>
    </source>
</evidence>
<keyword evidence="2" id="KW-0808">Transferase</keyword>
<dbReference type="InterPro" id="IPR041698">
    <property type="entry name" value="Methyltransf_25"/>
</dbReference>
<sequence>MSNYDPANAKAYNDAIVIRYYTRLSGLTPQERAVLEPLVPEIRDKPLLDLGIGAGRTVPELTAISRDYVGVDYSQGMVDFCRAKYPDIDIRLGDARDMACFETGRFRFVLFSFNGIDTVNHADRLRILKEIHRVLEPGGSFVFSSHSRTPYEARARAEKARPIGEKLRSARDSLIRILASPRPSNPEVRKLANRLRNNPREERTGEYAIVNDPGHDYSLLTYYIHPDRQRRQLLEAGFRDLGPAIDGQGRPVTDCAETPWLYYRARK</sequence>
<dbReference type="RefSeq" id="WP_009179570.1">
    <property type="nucleotide sequence ID" value="NZ_CM001368.1"/>
</dbReference>
<keyword evidence="2" id="KW-0489">Methyltransferase</keyword>
<dbReference type="eggNOG" id="COG2226">
    <property type="taxonomic scope" value="Bacteria"/>
</dbReference>
<keyword evidence="3" id="KW-1185">Reference proteome</keyword>
<dbReference type="GO" id="GO:0008168">
    <property type="term" value="F:methyltransferase activity"/>
    <property type="evidence" value="ECO:0007669"/>
    <property type="project" value="UniProtKB-KW"/>
</dbReference>